<dbReference type="EMBL" id="JAVRIF010000001">
    <property type="protein sequence ID" value="MDT0602014.1"/>
    <property type="molecule type" value="Genomic_DNA"/>
</dbReference>
<protein>
    <submittedName>
        <fullName evidence="2">Uncharacterized protein</fullName>
    </submittedName>
</protein>
<sequence>MLLKCVIYSGLLFVIFATPTQARSIWLKGEYHEQMSLDSMYCAQASGEQPTSCANRPTSWHQGIDLTSIHIGTLSQEEMIKAVRFPDDPVKELSFKNPIGLIRWSWNMGIVGCNDKVNGLVQGLRCSSHYGPFQFLHAMSSKNDIEAKETKAKIMSWIEYLTLIIENKNDFIKSNYCEYWSSEKEKQNPIANYMIPEGKDGFPCKLDSGPPWTIATPLAFHCKFKIVTCNVNLNERNIKNNAIGALLHLIQDSYTQGHAIRGDCCNNTSKVDIAKYRCLPIEQFNSYQKQEKSAHADADGQPSAGTSCKDNQVQHDPITAGAIILWKIQHEKTNLSASIYQYLDANVFQLINPNALSSAGQGFQKI</sequence>
<dbReference type="Proteomes" id="UP001266357">
    <property type="component" value="Unassembled WGS sequence"/>
</dbReference>
<keyword evidence="3" id="KW-1185">Reference proteome</keyword>
<proteinExistence type="predicted"/>
<dbReference type="RefSeq" id="WP_311575417.1">
    <property type="nucleotide sequence ID" value="NZ_JAVRIF010000001.1"/>
</dbReference>
<accession>A0ABU2ZVT3</accession>
<evidence type="ECO:0000313" key="2">
    <source>
        <dbReference type="EMBL" id="MDT0602014.1"/>
    </source>
</evidence>
<evidence type="ECO:0000313" key="3">
    <source>
        <dbReference type="Proteomes" id="UP001266357"/>
    </source>
</evidence>
<reference evidence="2 3" key="1">
    <citation type="submission" date="2023-09" db="EMBL/GenBank/DDBJ databases">
        <authorList>
            <person name="Rey-Velasco X."/>
        </authorList>
    </citation>
    <scope>NUCLEOTIDE SEQUENCE [LARGE SCALE GENOMIC DNA]</scope>
    <source>
        <strain evidence="2 3">W431</strain>
    </source>
</reference>
<name>A0ABU2ZVT3_9GAMM</name>
<organism evidence="2 3">
    <name type="scientific">Thalassotalea castellviae</name>
    <dbReference type="NCBI Taxonomy" id="3075612"/>
    <lineage>
        <taxon>Bacteria</taxon>
        <taxon>Pseudomonadati</taxon>
        <taxon>Pseudomonadota</taxon>
        <taxon>Gammaproteobacteria</taxon>
        <taxon>Alteromonadales</taxon>
        <taxon>Colwelliaceae</taxon>
        <taxon>Thalassotalea</taxon>
    </lineage>
</organism>
<evidence type="ECO:0000256" key="1">
    <source>
        <dbReference type="SAM" id="MobiDB-lite"/>
    </source>
</evidence>
<gene>
    <name evidence="2" type="ORF">RM573_00195</name>
</gene>
<comment type="caution">
    <text evidence="2">The sequence shown here is derived from an EMBL/GenBank/DDBJ whole genome shotgun (WGS) entry which is preliminary data.</text>
</comment>
<feature type="region of interest" description="Disordered" evidence="1">
    <location>
        <begin position="290"/>
        <end position="313"/>
    </location>
</feature>